<keyword evidence="5" id="KW-0547">Nucleotide-binding</keyword>
<evidence type="ECO:0000256" key="1">
    <source>
        <dbReference type="ARBA" id="ARBA00005505"/>
    </source>
</evidence>
<keyword evidence="12" id="KW-1185">Reference proteome</keyword>
<dbReference type="Proteomes" id="UP001558613">
    <property type="component" value="Unassembled WGS sequence"/>
</dbReference>
<dbReference type="InterPro" id="IPR011009">
    <property type="entry name" value="Kinase-like_dom_sf"/>
</dbReference>
<feature type="domain" description="Protein kinase" evidence="10">
    <location>
        <begin position="1"/>
        <end position="76"/>
    </location>
</feature>
<evidence type="ECO:0000256" key="7">
    <source>
        <dbReference type="ARBA" id="ARBA00022840"/>
    </source>
</evidence>
<comment type="catalytic activity">
    <reaction evidence="9">
        <text>L-seryl-[protein] + ATP = O-phospho-L-seryl-[protein] + ADP + H(+)</text>
        <dbReference type="Rhea" id="RHEA:17989"/>
        <dbReference type="Rhea" id="RHEA-COMP:9863"/>
        <dbReference type="Rhea" id="RHEA-COMP:11604"/>
        <dbReference type="ChEBI" id="CHEBI:15378"/>
        <dbReference type="ChEBI" id="CHEBI:29999"/>
        <dbReference type="ChEBI" id="CHEBI:30616"/>
        <dbReference type="ChEBI" id="CHEBI:83421"/>
        <dbReference type="ChEBI" id="CHEBI:456216"/>
        <dbReference type="EC" id="2.7.11.1"/>
    </reaction>
</comment>
<comment type="catalytic activity">
    <reaction evidence="8">
        <text>L-threonyl-[protein] + ATP = O-phospho-L-threonyl-[protein] + ADP + H(+)</text>
        <dbReference type="Rhea" id="RHEA:46608"/>
        <dbReference type="Rhea" id="RHEA-COMP:11060"/>
        <dbReference type="Rhea" id="RHEA-COMP:11605"/>
        <dbReference type="ChEBI" id="CHEBI:15378"/>
        <dbReference type="ChEBI" id="CHEBI:30013"/>
        <dbReference type="ChEBI" id="CHEBI:30616"/>
        <dbReference type="ChEBI" id="CHEBI:61977"/>
        <dbReference type="ChEBI" id="CHEBI:456216"/>
        <dbReference type="EC" id="2.7.11.1"/>
    </reaction>
</comment>
<sequence>MKGKYHAKPTTVWTLGFMLYEMLCKEYPTPFDRHLFSVNLWTRPGLSKECCQMICDCLQPKPQKRLSLLLNMTGLR</sequence>
<keyword evidence="3" id="KW-0723">Serine/threonine-protein kinase</keyword>
<dbReference type="InterPro" id="IPR051138">
    <property type="entry name" value="PIM_Ser/Thr_kinase"/>
</dbReference>
<organism evidence="11 12">
    <name type="scientific">Cirrhinus molitorella</name>
    <name type="common">mud carp</name>
    <dbReference type="NCBI Taxonomy" id="172907"/>
    <lineage>
        <taxon>Eukaryota</taxon>
        <taxon>Metazoa</taxon>
        <taxon>Chordata</taxon>
        <taxon>Craniata</taxon>
        <taxon>Vertebrata</taxon>
        <taxon>Euteleostomi</taxon>
        <taxon>Actinopterygii</taxon>
        <taxon>Neopterygii</taxon>
        <taxon>Teleostei</taxon>
        <taxon>Ostariophysi</taxon>
        <taxon>Cypriniformes</taxon>
        <taxon>Cyprinidae</taxon>
        <taxon>Labeoninae</taxon>
        <taxon>Labeonini</taxon>
        <taxon>Cirrhinus</taxon>
    </lineage>
</organism>
<evidence type="ECO:0000256" key="3">
    <source>
        <dbReference type="ARBA" id="ARBA00022527"/>
    </source>
</evidence>
<proteinExistence type="inferred from homology"/>
<dbReference type="PROSITE" id="PS50011">
    <property type="entry name" value="PROTEIN_KINASE_DOM"/>
    <property type="match status" value="1"/>
</dbReference>
<comment type="caution">
    <text evidence="11">The sequence shown here is derived from an EMBL/GenBank/DDBJ whole genome shotgun (WGS) entry which is preliminary data.</text>
</comment>
<evidence type="ECO:0000256" key="2">
    <source>
        <dbReference type="ARBA" id="ARBA00012513"/>
    </source>
</evidence>
<reference evidence="11 12" key="1">
    <citation type="submission" date="2023-09" db="EMBL/GenBank/DDBJ databases">
        <authorList>
            <person name="Wang M."/>
        </authorList>
    </citation>
    <scope>NUCLEOTIDE SEQUENCE [LARGE SCALE GENOMIC DNA]</scope>
    <source>
        <strain evidence="11">GT-2023</strain>
        <tissue evidence="11">Liver</tissue>
    </source>
</reference>
<evidence type="ECO:0000256" key="6">
    <source>
        <dbReference type="ARBA" id="ARBA00022777"/>
    </source>
</evidence>
<accession>A0ABR3NNA5</accession>
<evidence type="ECO:0000256" key="4">
    <source>
        <dbReference type="ARBA" id="ARBA00022679"/>
    </source>
</evidence>
<evidence type="ECO:0000256" key="5">
    <source>
        <dbReference type="ARBA" id="ARBA00022741"/>
    </source>
</evidence>
<dbReference type="SUPFAM" id="SSF56112">
    <property type="entry name" value="Protein kinase-like (PK-like)"/>
    <property type="match status" value="1"/>
</dbReference>
<dbReference type="InterPro" id="IPR000719">
    <property type="entry name" value="Prot_kinase_dom"/>
</dbReference>
<dbReference type="Gene3D" id="1.10.510.10">
    <property type="entry name" value="Transferase(Phosphotransferase) domain 1"/>
    <property type="match status" value="1"/>
</dbReference>
<evidence type="ECO:0000313" key="12">
    <source>
        <dbReference type="Proteomes" id="UP001558613"/>
    </source>
</evidence>
<dbReference type="EC" id="2.7.11.1" evidence="2"/>
<comment type="similarity">
    <text evidence="1">Belongs to the protein kinase superfamily. CAMK Ser/Thr protein kinase family. PIM subfamily.</text>
</comment>
<keyword evidence="6" id="KW-0418">Kinase</keyword>
<evidence type="ECO:0000256" key="8">
    <source>
        <dbReference type="ARBA" id="ARBA00047899"/>
    </source>
</evidence>
<protein>
    <recommendedName>
        <fullName evidence="2">non-specific serine/threonine protein kinase</fullName>
        <ecNumber evidence="2">2.7.11.1</ecNumber>
    </recommendedName>
</protein>
<gene>
    <name evidence="11" type="ORF">QQF64_025161</name>
</gene>
<dbReference type="EMBL" id="JAYMGO010000003">
    <property type="protein sequence ID" value="KAL1278488.1"/>
    <property type="molecule type" value="Genomic_DNA"/>
</dbReference>
<evidence type="ECO:0000313" key="11">
    <source>
        <dbReference type="EMBL" id="KAL1278488.1"/>
    </source>
</evidence>
<dbReference type="PANTHER" id="PTHR22984">
    <property type="entry name" value="SERINE/THREONINE-PROTEIN KINASE PIM"/>
    <property type="match status" value="1"/>
</dbReference>
<evidence type="ECO:0000259" key="10">
    <source>
        <dbReference type="PROSITE" id="PS50011"/>
    </source>
</evidence>
<name>A0ABR3NNA5_9TELE</name>
<dbReference type="PANTHER" id="PTHR22984:SF11">
    <property type="entry name" value="AURORA KINASE-RELATED"/>
    <property type="match status" value="1"/>
</dbReference>
<keyword evidence="7" id="KW-0067">ATP-binding</keyword>
<evidence type="ECO:0000256" key="9">
    <source>
        <dbReference type="ARBA" id="ARBA00048679"/>
    </source>
</evidence>
<keyword evidence="4" id="KW-0808">Transferase</keyword>